<proteinExistence type="inferred from homology"/>
<evidence type="ECO:0000313" key="11">
    <source>
        <dbReference type="Proteomes" id="UP000186141"/>
    </source>
</evidence>
<dbReference type="InterPro" id="IPR009075">
    <property type="entry name" value="AcylCo_DH/oxidase_C"/>
</dbReference>
<dbReference type="Pfam" id="PF02771">
    <property type="entry name" value="Acyl-CoA_dh_N"/>
    <property type="match status" value="1"/>
</dbReference>
<dbReference type="PANTHER" id="PTHR43292:SF3">
    <property type="entry name" value="ACYL-COA DEHYDROGENASE FADE29"/>
    <property type="match status" value="1"/>
</dbReference>
<dbReference type="Gene3D" id="1.10.540.10">
    <property type="entry name" value="Acyl-CoA dehydrogenase/oxidase, N-terminal domain"/>
    <property type="match status" value="1"/>
</dbReference>
<dbReference type="GO" id="GO:0016627">
    <property type="term" value="F:oxidoreductase activity, acting on the CH-CH group of donors"/>
    <property type="evidence" value="ECO:0007669"/>
    <property type="project" value="InterPro"/>
</dbReference>
<keyword evidence="5 6" id="KW-0560">Oxidoreductase</keyword>
<evidence type="ECO:0000259" key="9">
    <source>
        <dbReference type="Pfam" id="PF02771"/>
    </source>
</evidence>
<evidence type="ECO:0000256" key="2">
    <source>
        <dbReference type="ARBA" id="ARBA00009347"/>
    </source>
</evidence>
<gene>
    <name evidence="10" type="ORF">SAMN05421774_107178</name>
</gene>
<dbReference type="FunFam" id="2.40.110.10:FF:000011">
    <property type="entry name" value="Acyl-CoA dehydrogenase FadE34"/>
    <property type="match status" value="1"/>
</dbReference>
<feature type="domain" description="Acyl-CoA dehydrogenase/oxidase C-terminal" evidence="7">
    <location>
        <begin position="230"/>
        <end position="395"/>
    </location>
</feature>
<dbReference type="InterPro" id="IPR013786">
    <property type="entry name" value="AcylCoA_DH/ox_N"/>
</dbReference>
<evidence type="ECO:0000256" key="4">
    <source>
        <dbReference type="ARBA" id="ARBA00022827"/>
    </source>
</evidence>
<dbReference type="GO" id="GO:0050660">
    <property type="term" value="F:flavin adenine dinucleotide binding"/>
    <property type="evidence" value="ECO:0007669"/>
    <property type="project" value="InterPro"/>
</dbReference>
<reference evidence="10 11" key="1">
    <citation type="submission" date="2017-01" db="EMBL/GenBank/DDBJ databases">
        <authorList>
            <person name="Mah S.A."/>
            <person name="Swanson W.J."/>
            <person name="Moy G.W."/>
            <person name="Vacquier V.D."/>
        </authorList>
    </citation>
    <scope>NUCLEOTIDE SEQUENCE [LARGE SCALE GENOMIC DNA]</scope>
    <source>
        <strain evidence="10 11">DSM 26375</strain>
    </source>
</reference>
<name>A0A1N7Q796_9RHOB</name>
<protein>
    <submittedName>
        <fullName evidence="10">Acyl-CoA dehydrogenase</fullName>
    </submittedName>
</protein>
<dbReference type="SUPFAM" id="SSF56645">
    <property type="entry name" value="Acyl-CoA dehydrogenase NM domain-like"/>
    <property type="match status" value="1"/>
</dbReference>
<dbReference type="STRING" id="1086013.SAMN05421774_107178"/>
<dbReference type="Pfam" id="PF00441">
    <property type="entry name" value="Acyl-CoA_dh_1"/>
    <property type="match status" value="1"/>
</dbReference>
<dbReference type="InterPro" id="IPR009100">
    <property type="entry name" value="AcylCoA_DH/oxidase_NM_dom_sf"/>
</dbReference>
<dbReference type="OrthoDB" id="9775090at2"/>
<evidence type="ECO:0000259" key="8">
    <source>
        <dbReference type="Pfam" id="PF02770"/>
    </source>
</evidence>
<dbReference type="InterPro" id="IPR046373">
    <property type="entry name" value="Acyl-CoA_Oxase/DH_mid-dom_sf"/>
</dbReference>
<comment type="cofactor">
    <cofactor evidence="1 6">
        <name>FAD</name>
        <dbReference type="ChEBI" id="CHEBI:57692"/>
    </cofactor>
</comment>
<sequence>MTTQTPNLEEFRQDIRRFLNQLPDSLVEKGRLGRALAKEDYALWHQMLHARGWLAGTWPEEFGGAGWNAMQRHIFEEESALAHAPRVLPFGITMLGPVLQKFGTKAQQDHYLPRILDGRDWWCQGYSEPGAGSDLASLKTSARREGDHYIVNGQKTWTTLAHYANWIFCLVRTNPQAAKPQEGISFLLIDMATPGITVRPIVLLDGSAEVNEVFFDNVKVPVENLVGEENRGWTCAKYLLTHERTNITGVGFATAGLDAVKRMAAAQVADGRPLLENPAFSLRLARVEIALMALSATNLRMISAAAAGQAPGVESSMLKVKGTQVRQAINDLMRRAIGPLALAFPSEAVDGANDGHPPGPPEAAAGLRQYMNNRKLSIYGGSNEIQRGIIAKTMLGL</sequence>
<dbReference type="Proteomes" id="UP000186141">
    <property type="component" value="Unassembled WGS sequence"/>
</dbReference>
<dbReference type="RefSeq" id="WP_076533317.1">
    <property type="nucleotide sequence ID" value="NZ_BMEH01000007.1"/>
</dbReference>
<dbReference type="PANTHER" id="PTHR43292">
    <property type="entry name" value="ACYL-COA DEHYDROGENASE"/>
    <property type="match status" value="1"/>
</dbReference>
<comment type="similarity">
    <text evidence="2 6">Belongs to the acyl-CoA dehydrogenase family.</text>
</comment>
<evidence type="ECO:0000256" key="1">
    <source>
        <dbReference type="ARBA" id="ARBA00001974"/>
    </source>
</evidence>
<dbReference type="AlphaFoldDB" id="A0A1N7Q796"/>
<feature type="domain" description="Acyl-CoA oxidase/dehydrogenase middle" evidence="8">
    <location>
        <begin position="123"/>
        <end position="218"/>
    </location>
</feature>
<evidence type="ECO:0000313" key="10">
    <source>
        <dbReference type="EMBL" id="SIT18732.1"/>
    </source>
</evidence>
<dbReference type="InterPro" id="IPR037069">
    <property type="entry name" value="AcylCoA_DH/ox_N_sf"/>
</dbReference>
<dbReference type="Pfam" id="PF02770">
    <property type="entry name" value="Acyl-CoA_dh_M"/>
    <property type="match status" value="1"/>
</dbReference>
<keyword evidence="11" id="KW-1185">Reference proteome</keyword>
<keyword evidence="3 6" id="KW-0285">Flavoprotein</keyword>
<evidence type="ECO:0000256" key="6">
    <source>
        <dbReference type="RuleBase" id="RU362125"/>
    </source>
</evidence>
<evidence type="ECO:0000256" key="3">
    <source>
        <dbReference type="ARBA" id="ARBA00022630"/>
    </source>
</evidence>
<dbReference type="Gene3D" id="1.20.140.10">
    <property type="entry name" value="Butyryl-CoA Dehydrogenase, subunit A, domain 3"/>
    <property type="match status" value="1"/>
</dbReference>
<evidence type="ECO:0000259" key="7">
    <source>
        <dbReference type="Pfam" id="PF00441"/>
    </source>
</evidence>
<accession>A0A1N7Q796</accession>
<dbReference type="InterPro" id="IPR036250">
    <property type="entry name" value="AcylCo_DH-like_C"/>
</dbReference>
<dbReference type="SUPFAM" id="SSF47203">
    <property type="entry name" value="Acyl-CoA dehydrogenase C-terminal domain-like"/>
    <property type="match status" value="1"/>
</dbReference>
<organism evidence="10 11">
    <name type="scientific">Gemmobacter megaterium</name>
    <dbReference type="NCBI Taxonomy" id="1086013"/>
    <lineage>
        <taxon>Bacteria</taxon>
        <taxon>Pseudomonadati</taxon>
        <taxon>Pseudomonadota</taxon>
        <taxon>Alphaproteobacteria</taxon>
        <taxon>Rhodobacterales</taxon>
        <taxon>Paracoccaceae</taxon>
        <taxon>Gemmobacter</taxon>
    </lineage>
</organism>
<dbReference type="EMBL" id="FTOT01000007">
    <property type="protein sequence ID" value="SIT18732.1"/>
    <property type="molecule type" value="Genomic_DNA"/>
</dbReference>
<feature type="domain" description="Acyl-CoA dehydrogenase/oxidase N-terminal" evidence="9">
    <location>
        <begin position="6"/>
        <end position="118"/>
    </location>
</feature>
<keyword evidence="4 6" id="KW-0274">FAD</keyword>
<dbReference type="InterPro" id="IPR052161">
    <property type="entry name" value="Mycobact_Acyl-CoA_DH"/>
</dbReference>
<dbReference type="InterPro" id="IPR006091">
    <property type="entry name" value="Acyl-CoA_Oxase/DH_mid-dom"/>
</dbReference>
<dbReference type="Gene3D" id="2.40.110.10">
    <property type="entry name" value="Butyryl-CoA Dehydrogenase, subunit A, domain 2"/>
    <property type="match status" value="1"/>
</dbReference>
<evidence type="ECO:0000256" key="5">
    <source>
        <dbReference type="ARBA" id="ARBA00023002"/>
    </source>
</evidence>
<dbReference type="GO" id="GO:0005886">
    <property type="term" value="C:plasma membrane"/>
    <property type="evidence" value="ECO:0007669"/>
    <property type="project" value="TreeGrafter"/>
</dbReference>